<dbReference type="InterPro" id="IPR010982">
    <property type="entry name" value="Lambda_DNA-bd_dom_sf"/>
</dbReference>
<organism evidence="2 3">
    <name type="scientific">Pontimonas salivibrio</name>
    <dbReference type="NCBI Taxonomy" id="1159327"/>
    <lineage>
        <taxon>Bacteria</taxon>
        <taxon>Bacillati</taxon>
        <taxon>Actinomycetota</taxon>
        <taxon>Actinomycetes</taxon>
        <taxon>Micrococcales</taxon>
        <taxon>Microbacteriaceae</taxon>
        <taxon>Pontimonas</taxon>
    </lineage>
</organism>
<feature type="domain" description="HTH cro/C1-type" evidence="1">
    <location>
        <begin position="12"/>
        <end position="66"/>
    </location>
</feature>
<dbReference type="EMBL" id="CP026923">
    <property type="protein sequence ID" value="AVG23253.1"/>
    <property type="molecule type" value="Genomic_DNA"/>
</dbReference>
<dbReference type="RefSeq" id="WP_245867959.1">
    <property type="nucleotide sequence ID" value="NZ_CP026923.1"/>
</dbReference>
<evidence type="ECO:0000313" key="2">
    <source>
        <dbReference type="EMBL" id="AVG23253.1"/>
    </source>
</evidence>
<accession>A0A2L2BNK8</accession>
<protein>
    <submittedName>
        <fullName evidence="2">HipB antitoxin</fullName>
    </submittedName>
</protein>
<evidence type="ECO:0000259" key="1">
    <source>
        <dbReference type="PROSITE" id="PS50943"/>
    </source>
</evidence>
<dbReference type="AlphaFoldDB" id="A0A2L2BNK8"/>
<dbReference type="NCBIfam" id="TIGR03070">
    <property type="entry name" value="couple_hipB"/>
    <property type="match status" value="1"/>
</dbReference>
<sequence length="82" mass="8705">MLGSSPSIASTLRARRKKLGLTQQDAAELAGVSVRFVHDCESGKASVQLDRVLAFAAALGLTLSLAPRQPEPTKAESQPHEH</sequence>
<dbReference type="PROSITE" id="PS50943">
    <property type="entry name" value="HTH_CROC1"/>
    <property type="match status" value="1"/>
</dbReference>
<gene>
    <name evidence="2" type="ORF">C3B54_11253</name>
</gene>
<dbReference type="InterPro" id="IPR001387">
    <property type="entry name" value="Cro/C1-type_HTH"/>
</dbReference>
<dbReference type="CDD" id="cd00093">
    <property type="entry name" value="HTH_XRE"/>
    <property type="match status" value="1"/>
</dbReference>
<reference evidence="2 3" key="1">
    <citation type="submission" date="2018-02" db="EMBL/GenBank/DDBJ databases">
        <title>Complete genome of the streamlined marine actinobacterium Pontimonas salivibrio CL-TW6 adapted to coastal planktonic lifestype.</title>
        <authorList>
            <person name="Cho B.C."/>
            <person name="Hardies S.C."/>
            <person name="Jang G.I."/>
            <person name="Hwang C.Y."/>
        </authorList>
    </citation>
    <scope>NUCLEOTIDE SEQUENCE [LARGE SCALE GENOMIC DNA]</scope>
    <source>
        <strain evidence="2 3">CL-TW6</strain>
    </source>
</reference>
<name>A0A2L2BNK8_9MICO</name>
<dbReference type="GO" id="GO:0003677">
    <property type="term" value="F:DNA binding"/>
    <property type="evidence" value="ECO:0007669"/>
    <property type="project" value="InterPro"/>
</dbReference>
<dbReference type="Proteomes" id="UP000243077">
    <property type="component" value="Chromosome"/>
</dbReference>
<keyword evidence="3" id="KW-1185">Reference proteome</keyword>
<dbReference type="SUPFAM" id="SSF47413">
    <property type="entry name" value="lambda repressor-like DNA-binding domains"/>
    <property type="match status" value="1"/>
</dbReference>
<dbReference type="KEGG" id="psai:C3B54_11253"/>
<evidence type="ECO:0000313" key="3">
    <source>
        <dbReference type="Proteomes" id="UP000243077"/>
    </source>
</evidence>
<dbReference type="Pfam" id="PF13560">
    <property type="entry name" value="HTH_31"/>
    <property type="match status" value="1"/>
</dbReference>
<dbReference type="SMART" id="SM00530">
    <property type="entry name" value="HTH_XRE"/>
    <property type="match status" value="1"/>
</dbReference>
<dbReference type="InterPro" id="IPR017507">
    <property type="entry name" value="Tscrpt_reg_HipB-like"/>
</dbReference>
<proteinExistence type="predicted"/>
<dbReference type="Gene3D" id="1.10.260.40">
    <property type="entry name" value="lambda repressor-like DNA-binding domains"/>
    <property type="match status" value="1"/>
</dbReference>